<dbReference type="Pfam" id="PF01232">
    <property type="entry name" value="Mannitol_dh"/>
    <property type="match status" value="1"/>
</dbReference>
<dbReference type="InterPro" id="IPR013131">
    <property type="entry name" value="Mannitol_DH_N"/>
</dbReference>
<dbReference type="Proteomes" id="UP001521137">
    <property type="component" value="Unassembled WGS sequence"/>
</dbReference>
<dbReference type="InterPro" id="IPR000669">
    <property type="entry name" value="Mannitol_DH"/>
</dbReference>
<dbReference type="InterPro" id="IPR013328">
    <property type="entry name" value="6PGD_dom2"/>
</dbReference>
<reference evidence="4 5" key="1">
    <citation type="submission" date="2022-01" db="EMBL/GenBank/DDBJ databases">
        <title>Paraglaciecola sp. G1-23.</title>
        <authorList>
            <person name="Jin M.S."/>
            <person name="Han D.M."/>
            <person name="Kim H.M."/>
            <person name="Jeon C.O."/>
        </authorList>
    </citation>
    <scope>NUCLEOTIDE SEQUENCE [LARGE SCALE GENOMIC DNA]</scope>
    <source>
        <strain evidence="4 5">G1-23</strain>
    </source>
</reference>
<keyword evidence="1" id="KW-0560">Oxidoreductase</keyword>
<evidence type="ECO:0000259" key="3">
    <source>
        <dbReference type="Pfam" id="PF08125"/>
    </source>
</evidence>
<dbReference type="InterPro" id="IPR013118">
    <property type="entry name" value="Mannitol_DH_C"/>
</dbReference>
<dbReference type="Gene3D" id="3.40.50.720">
    <property type="entry name" value="NAD(P)-binding Rossmann-like Domain"/>
    <property type="match status" value="1"/>
</dbReference>
<dbReference type="Gene3D" id="1.10.1040.10">
    <property type="entry name" value="N-(1-d-carboxylethyl)-l-norvaline Dehydrogenase, domain 2"/>
    <property type="match status" value="1"/>
</dbReference>
<gene>
    <name evidence="4" type="ORF">L0668_15985</name>
</gene>
<name>A0ABS9DB60_9ALTE</name>
<evidence type="ECO:0000259" key="2">
    <source>
        <dbReference type="Pfam" id="PF01232"/>
    </source>
</evidence>
<dbReference type="InterPro" id="IPR008927">
    <property type="entry name" value="6-PGluconate_DH-like_C_sf"/>
</dbReference>
<dbReference type="InterPro" id="IPR050988">
    <property type="entry name" value="Mannitol_DH/Oxidoreductase"/>
</dbReference>
<dbReference type="PANTHER" id="PTHR43362:SF1">
    <property type="entry name" value="MANNITOL DEHYDROGENASE 2-RELATED"/>
    <property type="match status" value="1"/>
</dbReference>
<feature type="domain" description="Mannitol dehydrogenase C-terminal" evidence="3">
    <location>
        <begin position="290"/>
        <end position="479"/>
    </location>
</feature>
<dbReference type="Pfam" id="PF08125">
    <property type="entry name" value="Mannitol_dh_C"/>
    <property type="match status" value="1"/>
</dbReference>
<comment type="caution">
    <text evidence="4">The sequence shown here is derived from an EMBL/GenBank/DDBJ whole genome shotgun (WGS) entry which is preliminary data.</text>
</comment>
<dbReference type="InterPro" id="IPR036291">
    <property type="entry name" value="NAD(P)-bd_dom_sf"/>
</dbReference>
<evidence type="ECO:0000256" key="1">
    <source>
        <dbReference type="ARBA" id="ARBA00023002"/>
    </source>
</evidence>
<evidence type="ECO:0000313" key="4">
    <source>
        <dbReference type="EMBL" id="MCF2949622.1"/>
    </source>
</evidence>
<sequence>MYQGIKKLEQNTLSSILVDENVDCVLPKYNRNDLGIGIVHLGLGAFHRSHQAMFTEQLLNKLGGGNWGICGVSFSNETLQSQLQEQDCLYTSAILDVENSFQVVGGLKEVLVVKTQLEKVLERLLNGSTKIVSLTVTEKGYCLNGDGLLDETSADIVHDLANINQPRTAIGLLVAGLNNRFQKGVASFNVIACDNLPNNGEKLKSAVLQFAQIISPDLAKWIGLNTHFPNTMVDCITPRTEKSTIDLIKDNLGYVDNAPVQREQFSQWVIESCDFERPKWEEVGVIFTDNVEVFENAKLRILNGMHSALAYIGILRGYDTVYEAISDPDIKAFLLNLIDNEVLPTLESVDGLDLYQYSRDIIARFENPKIKHALRQIACDGSIKIPVRVLAPLAENMSAGRKVNSLVVVVAAWLRFIEHCLTNNIEIHDPRAGDFKNTFHENGNNTELNIEKFMTISGIIPTSLQNNELFISSVCKRYNSDIAVY</sequence>
<feature type="domain" description="Mannitol dehydrogenase N-terminal" evidence="2">
    <location>
        <begin position="37"/>
        <end position="281"/>
    </location>
</feature>
<evidence type="ECO:0000313" key="5">
    <source>
        <dbReference type="Proteomes" id="UP001521137"/>
    </source>
</evidence>
<dbReference type="PANTHER" id="PTHR43362">
    <property type="entry name" value="MANNITOL DEHYDROGENASE DSF1-RELATED"/>
    <property type="match status" value="1"/>
</dbReference>
<protein>
    <submittedName>
        <fullName evidence="4">Mannitol dehydrogenase family protein</fullName>
    </submittedName>
</protein>
<dbReference type="SUPFAM" id="SSF51735">
    <property type="entry name" value="NAD(P)-binding Rossmann-fold domains"/>
    <property type="match status" value="1"/>
</dbReference>
<dbReference type="RefSeq" id="WP_235313725.1">
    <property type="nucleotide sequence ID" value="NZ_JAKGAS010000009.1"/>
</dbReference>
<dbReference type="EMBL" id="JAKGAS010000009">
    <property type="protein sequence ID" value="MCF2949622.1"/>
    <property type="molecule type" value="Genomic_DNA"/>
</dbReference>
<dbReference type="PRINTS" id="PR00084">
    <property type="entry name" value="MTLDHDRGNASE"/>
</dbReference>
<dbReference type="SUPFAM" id="SSF48179">
    <property type="entry name" value="6-phosphogluconate dehydrogenase C-terminal domain-like"/>
    <property type="match status" value="1"/>
</dbReference>
<accession>A0ABS9DB60</accession>
<proteinExistence type="predicted"/>
<organism evidence="4 5">
    <name type="scientific">Paraglaciecola algarum</name>
    <dbReference type="NCBI Taxonomy" id="3050085"/>
    <lineage>
        <taxon>Bacteria</taxon>
        <taxon>Pseudomonadati</taxon>
        <taxon>Pseudomonadota</taxon>
        <taxon>Gammaproteobacteria</taxon>
        <taxon>Alteromonadales</taxon>
        <taxon>Alteromonadaceae</taxon>
        <taxon>Paraglaciecola</taxon>
    </lineage>
</organism>
<keyword evidence="5" id="KW-1185">Reference proteome</keyword>